<keyword evidence="1" id="KW-0175">Coiled coil</keyword>
<accession>E6XBI2</accession>
<proteinExistence type="predicted"/>
<evidence type="ECO:0000313" key="3">
    <source>
        <dbReference type="Proteomes" id="UP000008634"/>
    </source>
</evidence>
<name>E6XBI2_CELAD</name>
<dbReference type="HOGENOM" id="CLU_2128997_0_0_10"/>
<feature type="coiled-coil region" evidence="1">
    <location>
        <begin position="32"/>
        <end position="59"/>
    </location>
</feature>
<gene>
    <name evidence="2" type="ordered locus">Celal_3848</name>
</gene>
<dbReference type="EMBL" id="CP002453">
    <property type="protein sequence ID" value="ADV51095.1"/>
    <property type="molecule type" value="Genomic_DNA"/>
</dbReference>
<keyword evidence="3" id="KW-1185">Reference proteome</keyword>
<protein>
    <submittedName>
        <fullName evidence="2">Uncharacterized protein</fullName>
    </submittedName>
</protein>
<dbReference type="AlphaFoldDB" id="E6XBI2"/>
<dbReference type="Proteomes" id="UP000008634">
    <property type="component" value="Chromosome"/>
</dbReference>
<reference evidence="2 3" key="1">
    <citation type="journal article" date="2010" name="Stand. Genomic Sci.">
        <title>Complete genome sequence of Cellulophaga algicola type strain (IC166).</title>
        <authorList>
            <person name="Abt B."/>
            <person name="Lu M."/>
            <person name="Misra M."/>
            <person name="Han C."/>
            <person name="Nolan M."/>
            <person name="Lucas S."/>
            <person name="Hammon N."/>
            <person name="Deshpande S."/>
            <person name="Cheng J.F."/>
            <person name="Tapia R."/>
            <person name="Goodwin L."/>
            <person name="Pitluck S."/>
            <person name="Liolios K."/>
            <person name="Pagani I."/>
            <person name="Ivanova N."/>
            <person name="Mavromatis K."/>
            <person name="Ovchinikova G."/>
            <person name="Pati A."/>
            <person name="Chen A."/>
            <person name="Palaniappan K."/>
            <person name="Land M."/>
            <person name="Hauser L."/>
            <person name="Chang Y.J."/>
            <person name="Jeffries C.D."/>
            <person name="Detter J.C."/>
            <person name="Brambilla E."/>
            <person name="Rohde M."/>
            <person name="Tindall B.J."/>
            <person name="Goker M."/>
            <person name="Woyke T."/>
            <person name="Bristow J."/>
            <person name="Eisen J.A."/>
            <person name="Markowitz V."/>
            <person name="Hugenholtz P."/>
            <person name="Kyrpides N.C."/>
            <person name="Klenk H.P."/>
            <person name="Lapidus A."/>
        </authorList>
    </citation>
    <scope>NUCLEOTIDE SEQUENCE [LARGE SCALE GENOMIC DNA]</scope>
    <source>
        <strain evidence="3">DSM 14237 / IC166 / ACAM 630</strain>
    </source>
</reference>
<evidence type="ECO:0000256" key="1">
    <source>
        <dbReference type="SAM" id="Coils"/>
    </source>
</evidence>
<dbReference type="KEGG" id="cao:Celal_3848"/>
<dbReference type="eggNOG" id="ENOG5033GGH">
    <property type="taxonomic scope" value="Bacteria"/>
</dbReference>
<organism evidence="2 3">
    <name type="scientific">Cellulophaga algicola (strain DSM 14237 / IC166 / ACAM 630)</name>
    <dbReference type="NCBI Taxonomy" id="688270"/>
    <lineage>
        <taxon>Bacteria</taxon>
        <taxon>Pseudomonadati</taxon>
        <taxon>Bacteroidota</taxon>
        <taxon>Flavobacteriia</taxon>
        <taxon>Flavobacteriales</taxon>
        <taxon>Flavobacteriaceae</taxon>
        <taxon>Cellulophaga</taxon>
    </lineage>
</organism>
<sequence length="128" mass="15641">MKYFSYINSGFKHEDMKESKINVAQPKDFLDKRNYLIKLERYSKELDQLDVKLNSYTCEPKTEDLFERKSLLKQQMHRLKKTNQEIIYSVKERKDLLENQVDRIKIQLQEFITLQSEFHAYYTRAQQH</sequence>
<evidence type="ECO:0000313" key="2">
    <source>
        <dbReference type="EMBL" id="ADV51095.1"/>
    </source>
</evidence>